<comment type="caution">
    <text evidence="2">The sequence shown here is derived from an EMBL/GenBank/DDBJ whole genome shotgun (WGS) entry which is preliminary data.</text>
</comment>
<feature type="region of interest" description="Disordered" evidence="1">
    <location>
        <begin position="891"/>
        <end position="914"/>
    </location>
</feature>
<feature type="compositionally biased region" description="Polar residues" evidence="1">
    <location>
        <begin position="143"/>
        <end position="155"/>
    </location>
</feature>
<feature type="compositionally biased region" description="Low complexity" evidence="1">
    <location>
        <begin position="1206"/>
        <end position="1215"/>
    </location>
</feature>
<name>A0A1E5QL94_9CYAN</name>
<proteinExistence type="predicted"/>
<evidence type="ECO:0000313" key="2">
    <source>
        <dbReference type="EMBL" id="OEJ75398.1"/>
    </source>
</evidence>
<feature type="compositionally biased region" description="Polar residues" evidence="1">
    <location>
        <begin position="346"/>
        <end position="355"/>
    </location>
</feature>
<feature type="region of interest" description="Disordered" evidence="1">
    <location>
        <begin position="826"/>
        <end position="871"/>
    </location>
</feature>
<accession>A0A1E5QL94</accession>
<feature type="compositionally biased region" description="Polar residues" evidence="1">
    <location>
        <begin position="180"/>
        <end position="197"/>
    </location>
</feature>
<dbReference type="RefSeq" id="WP_069967002.1">
    <property type="nucleotide sequence ID" value="NZ_CM124774.1"/>
</dbReference>
<feature type="compositionally biased region" description="Polar residues" evidence="1">
    <location>
        <begin position="847"/>
        <end position="871"/>
    </location>
</feature>
<feature type="region of interest" description="Disordered" evidence="1">
    <location>
        <begin position="76"/>
        <end position="112"/>
    </location>
</feature>
<feature type="compositionally biased region" description="Basic and acidic residues" evidence="1">
    <location>
        <begin position="977"/>
        <end position="991"/>
    </location>
</feature>
<feature type="region of interest" description="Disordered" evidence="1">
    <location>
        <begin position="140"/>
        <end position="799"/>
    </location>
</feature>
<protein>
    <submittedName>
        <fullName evidence="2">Uncharacterized protein</fullName>
    </submittedName>
</protein>
<feature type="compositionally biased region" description="Polar residues" evidence="1">
    <location>
        <begin position="363"/>
        <end position="374"/>
    </location>
</feature>
<feature type="compositionally biased region" description="Polar residues" evidence="1">
    <location>
        <begin position="944"/>
        <end position="953"/>
    </location>
</feature>
<feature type="compositionally biased region" description="Low complexity" evidence="1">
    <location>
        <begin position="643"/>
        <end position="655"/>
    </location>
</feature>
<reference evidence="2" key="1">
    <citation type="submission" date="2016-09" db="EMBL/GenBank/DDBJ databases">
        <title>Draft genome of thermotolerant cyanobacterium Desertifilum sp. strain IPPAS B-1220.</title>
        <authorList>
            <person name="Sinetova M.A."/>
            <person name="Bolakhan K."/>
            <person name="Zayadan B.K."/>
            <person name="Mironov K.S."/>
            <person name="Ustinova V."/>
            <person name="Kupriyanova E.V."/>
            <person name="Sidorov R.A."/>
            <person name="Skrypnik A.N."/>
            <person name="Gogoleva N.E."/>
            <person name="Gogolev Y.V."/>
            <person name="Los D.A."/>
        </authorList>
    </citation>
    <scope>NUCLEOTIDE SEQUENCE [LARGE SCALE GENOMIC DNA]</scope>
    <source>
        <strain evidence="2">IPPAS B-1220</strain>
    </source>
</reference>
<feature type="compositionally biased region" description="Polar residues" evidence="1">
    <location>
        <begin position="608"/>
        <end position="617"/>
    </location>
</feature>
<feature type="region of interest" description="Disordered" evidence="1">
    <location>
        <begin position="1206"/>
        <end position="1304"/>
    </location>
</feature>
<feature type="compositionally biased region" description="Polar residues" evidence="1">
    <location>
        <begin position="266"/>
        <end position="296"/>
    </location>
</feature>
<dbReference type="OrthoDB" id="567932at2"/>
<feature type="compositionally biased region" description="Polar residues" evidence="1">
    <location>
        <begin position="717"/>
        <end position="740"/>
    </location>
</feature>
<feature type="compositionally biased region" description="Low complexity" evidence="1">
    <location>
        <begin position="476"/>
        <end position="488"/>
    </location>
</feature>
<feature type="compositionally biased region" description="Polar residues" evidence="1">
    <location>
        <begin position="85"/>
        <end position="112"/>
    </location>
</feature>
<feature type="compositionally biased region" description="Polar residues" evidence="1">
    <location>
        <begin position="226"/>
        <end position="238"/>
    </location>
</feature>
<feature type="compositionally biased region" description="Basic and acidic residues" evidence="1">
    <location>
        <begin position="1028"/>
        <end position="1040"/>
    </location>
</feature>
<feature type="compositionally biased region" description="Low complexity" evidence="1">
    <location>
        <begin position="314"/>
        <end position="325"/>
    </location>
</feature>
<feature type="compositionally biased region" description="Polar residues" evidence="1">
    <location>
        <begin position="1240"/>
        <end position="1251"/>
    </location>
</feature>
<organism evidence="2">
    <name type="scientific">Desertifilum tharense IPPAS B-1220</name>
    <dbReference type="NCBI Taxonomy" id="1781255"/>
    <lineage>
        <taxon>Bacteria</taxon>
        <taxon>Bacillati</taxon>
        <taxon>Cyanobacteriota</taxon>
        <taxon>Cyanophyceae</taxon>
        <taxon>Desertifilales</taxon>
        <taxon>Desertifilaceae</taxon>
        <taxon>Desertifilum</taxon>
    </lineage>
</organism>
<dbReference type="STRING" id="1781255.BH720_09785"/>
<feature type="compositionally biased region" description="Low complexity" evidence="1">
    <location>
        <begin position="679"/>
        <end position="691"/>
    </location>
</feature>
<feature type="compositionally biased region" description="Polar residues" evidence="1">
    <location>
        <begin position="1290"/>
        <end position="1304"/>
    </location>
</feature>
<feature type="compositionally biased region" description="Low complexity" evidence="1">
    <location>
        <begin position="509"/>
        <end position="519"/>
    </location>
</feature>
<feature type="compositionally biased region" description="Low complexity" evidence="1">
    <location>
        <begin position="571"/>
        <end position="581"/>
    </location>
</feature>
<sequence length="1338" mass="141575">MADSLNLQPSSILEPLGLKHPLVPSPALGQNWIQPQFIVPLGARSLNVLNPSLFFAQAMPEFPLTEVDFNDSPFFSRSRPSPTPANLQTFSETTEPTDIAETQPTPVSASPQVANFSPIQTELAQTEPNSQETIAHFPLAENSPPTASQPQLSRNAESEPLGLSNPNSIQAKSENPVLPPQQTLPTFATQPDTSPSPQGVVEPQPVSPDIQPQRETNAETIPVEDSTVQSSIQESASPSQPPTSPDTGNSSLNLPDAIAPPRDIQSKSTSETPEVTQSTGVNASEAIQRSTLSDNWVSPEAIQPSPSLDTAGCVPSVESASSPEVIQAKSLPTSPVTETSDRVASLENTSSTSSPAEAIQAKSLPTSQPTPVTETSDRVASLEPTSSTSFPAEAIQAKSLPTSPGTETSDRVASPAELTSPEIIQAKSLPTSPVTETSDRVASPETTSSTSPAAEVIQARSLPTSPVTETSDRVTSPETTSSTSPAAEVIQARSLPTSPVTETSDRVTSPETTSSTSSPAEVIQAKSIPTSPVTETSDRVASPAELTSPEIIQAKSIPTSPVTETSDRVTSPETTSLTSSPAEVIQAERLPTSQPTPVAETSDKVASPETTSLTSSPAEVIQAKSLPTSQPTPVAETSDKVASPETTSSTSSPAEVIQAKSLPTSQPTPVAETSDKVASPETTSPTSSPAEVIQARSLPTSQPTPVAETSDRVAVSEQIQAKSAIASQDTTSGETIQPVSSDFEETSPPATLSENPVSLEQTQSATSFSESLHLTHRGEHSEPVSSPSPAIQLRLADETAEGVEAISPEISETSVSLPEILQPIPESEIVGKAVSQGSEETPDATPTRESQVDSTPVESLPIQTQADTSISGNLPILSDWMQAGEAIQNQISPGGDETETITTDSVGIPAGEEIPQPPIQRLQETSDSLQRQVNLHSEIPQSLGHEQTGIQSNGGEEGDEGLDAAIPPASPEITSEPETRVSRKSISEIHLSEQTAVPDESFSENSNLRENVPPSVPSQLDSHSTPEVIRRQEVEAEEMKQSPVYPLESIASELPAVGSQSPIRLSAEVPANSRPDVVEESLPELPTVLQNLGTLKPLGQPLQASLKPDEALSPDWVQAKAESGISHRLPEVASENRSYLDPDIPSVVAEPVYAEEISVSPPSLRRRADYSPSLSSTIEKISSFSPDVNRKPVDSWDSIADLLRQTTGGSRRSSSPNIEPTIVQPLRDESQWDDDLWGGFTSTSTAQTASDYSGFEDVESASLVSSSPPADSRLESELNGEQPIHEVESEANQQSERSSANPTQNLELLASEIYHLLRQRLEIERERQGGYYSGRLPW</sequence>
<feature type="compositionally biased region" description="Polar residues" evidence="1">
    <location>
        <begin position="164"/>
        <end position="173"/>
    </location>
</feature>
<feature type="compositionally biased region" description="Low complexity" evidence="1">
    <location>
        <begin position="443"/>
        <end position="455"/>
    </location>
</feature>
<dbReference type="EMBL" id="MJGC01000051">
    <property type="protein sequence ID" value="OEJ75398.1"/>
    <property type="molecule type" value="Genomic_DNA"/>
</dbReference>
<feature type="region of interest" description="Disordered" evidence="1">
    <location>
        <begin position="937"/>
        <end position="1045"/>
    </location>
</feature>
<evidence type="ECO:0000256" key="1">
    <source>
        <dbReference type="SAM" id="MobiDB-lite"/>
    </source>
</evidence>
<feature type="compositionally biased region" description="Polar residues" evidence="1">
    <location>
        <begin position="748"/>
        <end position="772"/>
    </location>
</feature>
<gene>
    <name evidence="2" type="ORF">BH720_09785</name>
</gene>